<dbReference type="GO" id="GO:0016020">
    <property type="term" value="C:membrane"/>
    <property type="evidence" value="ECO:0007669"/>
    <property type="project" value="UniProtKB-SubCell"/>
</dbReference>
<evidence type="ECO:0000313" key="7">
    <source>
        <dbReference type="EMBL" id="KJZ82328.1"/>
    </source>
</evidence>
<dbReference type="SUPFAM" id="SSF51230">
    <property type="entry name" value="Single hybrid motif"/>
    <property type="match status" value="1"/>
</dbReference>
<keyword evidence="2 5" id="KW-0812">Transmembrane</keyword>
<dbReference type="InterPro" id="IPR050739">
    <property type="entry name" value="MFP"/>
</dbReference>
<accession>A0A095A1B6</accession>
<keyword evidence="8" id="KW-1185">Reference proteome</keyword>
<dbReference type="InterPro" id="IPR011053">
    <property type="entry name" value="Single_hybrid_motif"/>
</dbReference>
<evidence type="ECO:0000256" key="2">
    <source>
        <dbReference type="ARBA" id="ARBA00022692"/>
    </source>
</evidence>
<protein>
    <submittedName>
        <fullName evidence="7">HlyD family secretion protein</fullName>
    </submittedName>
</protein>
<dbReference type="Gene3D" id="2.40.30.170">
    <property type="match status" value="1"/>
</dbReference>
<gene>
    <name evidence="7" type="ORF">DJ66_1078</name>
</gene>
<keyword evidence="3 5" id="KW-1133">Transmembrane helix</keyword>
<dbReference type="PANTHER" id="PTHR30386:SF26">
    <property type="entry name" value="TRANSPORT PROTEIN COMB"/>
    <property type="match status" value="1"/>
</dbReference>
<name>A0A095A1B6_9HYPH</name>
<comment type="subcellular location">
    <subcellularLocation>
        <location evidence="1">Membrane</location>
        <topology evidence="1">Single-pass membrane protein</topology>
    </subcellularLocation>
</comment>
<comment type="caution">
    <text evidence="7">The sequence shown here is derived from an EMBL/GenBank/DDBJ whole genome shotgun (WGS) entry which is preliminary data.</text>
</comment>
<dbReference type="EMBL" id="JMTK01000002">
    <property type="protein sequence ID" value="KJZ82328.1"/>
    <property type="molecule type" value="Genomic_DNA"/>
</dbReference>
<evidence type="ECO:0000256" key="4">
    <source>
        <dbReference type="ARBA" id="ARBA00023136"/>
    </source>
</evidence>
<dbReference type="Pfam" id="PF26002">
    <property type="entry name" value="Beta-barrel_AprE"/>
    <property type="match status" value="1"/>
</dbReference>
<proteinExistence type="predicted"/>
<feature type="transmembrane region" description="Helical" evidence="5">
    <location>
        <begin position="21"/>
        <end position="40"/>
    </location>
</feature>
<dbReference type="RefSeq" id="WP_034441371.1">
    <property type="nucleotide sequence ID" value="NZ_JMTK01000002.1"/>
</dbReference>
<dbReference type="PRINTS" id="PR01490">
    <property type="entry name" value="RTXTOXIND"/>
</dbReference>
<dbReference type="AlphaFoldDB" id="A0A095A1B6"/>
<dbReference type="Gene3D" id="2.40.50.100">
    <property type="match status" value="1"/>
</dbReference>
<evidence type="ECO:0000256" key="5">
    <source>
        <dbReference type="SAM" id="Phobius"/>
    </source>
</evidence>
<organism evidence="7 8">
    <name type="scientific">Candidatus Liberibacter solanacearum</name>
    <dbReference type="NCBI Taxonomy" id="556287"/>
    <lineage>
        <taxon>Bacteria</taxon>
        <taxon>Pseudomonadati</taxon>
        <taxon>Pseudomonadota</taxon>
        <taxon>Alphaproteobacteria</taxon>
        <taxon>Hyphomicrobiales</taxon>
        <taxon>Rhizobiaceae</taxon>
        <taxon>Liberibacter</taxon>
    </lineage>
</organism>
<dbReference type="InterPro" id="IPR058982">
    <property type="entry name" value="Beta-barrel_AprE"/>
</dbReference>
<keyword evidence="4 5" id="KW-0472">Membrane</keyword>
<dbReference type="PATRIC" id="fig|556287.9.peg.1097"/>
<evidence type="ECO:0000313" key="8">
    <source>
        <dbReference type="Proteomes" id="UP000033731"/>
    </source>
</evidence>
<reference evidence="7 8" key="1">
    <citation type="journal article" date="2015" name="Phytopathology">
        <title>Genomes of Candidatus Liberibacter solanacearum haplotype A from New Zealand and the USA suggest significant genome plasticity in the species.</title>
        <authorList>
            <person name="Thompson S.M."/>
            <person name="Johnson C.P."/>
            <person name="Lu A.Y."/>
            <person name="Frampton R.A."/>
            <person name="Sullivan K.L."/>
            <person name="Fiers M.W."/>
            <person name="Crowhurst R.N."/>
            <person name="Pitman A.R."/>
            <person name="Scott I."/>
            <person name="Gudmestad N.C."/>
            <person name="Smith G.R."/>
        </authorList>
    </citation>
    <scope>NUCLEOTIDE SEQUENCE [LARGE SCALE GENOMIC DNA]</scope>
    <source>
        <strain evidence="7 8">LsoNZ1</strain>
    </source>
</reference>
<dbReference type="PANTHER" id="PTHR30386">
    <property type="entry name" value="MEMBRANE FUSION SUBUNIT OF EMRAB-TOLC MULTIDRUG EFFLUX PUMP"/>
    <property type="match status" value="1"/>
</dbReference>
<evidence type="ECO:0000256" key="1">
    <source>
        <dbReference type="ARBA" id="ARBA00004167"/>
    </source>
</evidence>
<feature type="domain" description="AprE-like beta-barrel" evidence="6">
    <location>
        <begin position="330"/>
        <end position="416"/>
    </location>
</feature>
<evidence type="ECO:0000256" key="3">
    <source>
        <dbReference type="ARBA" id="ARBA00022989"/>
    </source>
</evidence>
<dbReference type="Proteomes" id="UP000033731">
    <property type="component" value="Unassembled WGS sequence"/>
</dbReference>
<evidence type="ECO:0000259" key="6">
    <source>
        <dbReference type="Pfam" id="PF26002"/>
    </source>
</evidence>
<sequence>MYNIFWKNFKKHHLTTLAKTILLSTIGVVGLIIWSILLPIEIRVSSLGEILNDNDIVEIKSPFSGIINKFQVNNGAQVLQGDPLLTFEDTETNDLINLKKSSITDLKCRIDIANSALNFLNSKYDVIKKAFDIRDEQLLDFLRNYPSTCSTIFNYEISKLYRSLKLKLTRTHNIYSNYLDLEDKISLSNMLLLSHKKDLTITKNLFKDNVVSKNELNQQERVVHKSALELTTDLNAQKAMLRHINELYDEANVEFANYLKDISRDLDHNQRTLIDEISKATILEKKISQHTILSPIMGTIVYNQSFSSSNYIQESQLLMKIVPRCDLTHVRAKVAPQQIQSVKNGQIATVRFPHYPDIREKKFKAIIETINPIVSQRNNDSSQTQNYYEVILKIIDPAYFDNKIELRNGYPAEILFTAEYTTLAKEIIRPITNNWPKIFER</sequence>